<evidence type="ECO:0000256" key="1">
    <source>
        <dbReference type="ARBA" id="ARBA00022659"/>
    </source>
</evidence>
<dbReference type="PROSITE" id="PS50923">
    <property type="entry name" value="SUSHI"/>
    <property type="match status" value="3"/>
</dbReference>
<name>A0ABM0SE63_GALVR</name>
<feature type="disulfide bond" evidence="5">
    <location>
        <begin position="408"/>
        <end position="435"/>
    </location>
</feature>
<dbReference type="GeneID" id="103608502"/>
<evidence type="ECO:0000313" key="9">
    <source>
        <dbReference type="RefSeq" id="XP_008591154.1"/>
    </source>
</evidence>
<dbReference type="InterPro" id="IPR035914">
    <property type="entry name" value="Sperma_CUB_dom_sf"/>
</dbReference>
<dbReference type="SUPFAM" id="SSF57535">
    <property type="entry name" value="Complement control module/SCR domain"/>
    <property type="match status" value="3"/>
</dbReference>
<keyword evidence="8" id="KW-1185">Reference proteome</keyword>
<reference evidence="9" key="1">
    <citation type="submission" date="2025-08" db="UniProtKB">
        <authorList>
            <consortium name="RefSeq"/>
        </authorList>
    </citation>
    <scope>IDENTIFICATION</scope>
</reference>
<evidence type="ECO:0000259" key="6">
    <source>
        <dbReference type="PROSITE" id="PS01180"/>
    </source>
</evidence>
<dbReference type="InterPro" id="IPR035976">
    <property type="entry name" value="Sushi/SCR/CCP_sf"/>
</dbReference>
<feature type="domain" description="Sushi" evidence="7">
    <location>
        <begin position="380"/>
        <end position="437"/>
    </location>
</feature>
<dbReference type="InterPro" id="IPR051277">
    <property type="entry name" value="SEZ6_CSMD_C4BPB_Regulators"/>
</dbReference>
<feature type="disulfide bond" evidence="5">
    <location>
        <begin position="54"/>
        <end position="81"/>
    </location>
</feature>
<accession>A0ABM0SE63</accession>
<protein>
    <submittedName>
        <fullName evidence="9">CUB and sushi domain-containing protein 1-like</fullName>
    </submittedName>
</protein>
<keyword evidence="4 5" id="KW-1015">Disulfide bond</keyword>
<feature type="domain" description="CUB" evidence="6">
    <location>
        <begin position="259"/>
        <end position="375"/>
    </location>
</feature>
<keyword evidence="2" id="KW-0732">Signal</keyword>
<dbReference type="SMART" id="SM00032">
    <property type="entry name" value="CCP"/>
    <property type="match status" value="3"/>
</dbReference>
<evidence type="ECO:0000256" key="3">
    <source>
        <dbReference type="ARBA" id="ARBA00022737"/>
    </source>
</evidence>
<dbReference type="Pfam" id="PF00084">
    <property type="entry name" value="Sushi"/>
    <property type="match status" value="3"/>
</dbReference>
<evidence type="ECO:0000256" key="2">
    <source>
        <dbReference type="ARBA" id="ARBA00022729"/>
    </source>
</evidence>
<dbReference type="Pfam" id="PF00431">
    <property type="entry name" value="CUB"/>
    <property type="match status" value="2"/>
</dbReference>
<dbReference type="InterPro" id="IPR000436">
    <property type="entry name" value="Sushi_SCR_CCP_dom"/>
</dbReference>
<dbReference type="SUPFAM" id="SSF49854">
    <property type="entry name" value="Spermadhesin, CUB domain"/>
    <property type="match status" value="2"/>
</dbReference>
<dbReference type="SMART" id="SM00042">
    <property type="entry name" value="CUB"/>
    <property type="match status" value="2"/>
</dbReference>
<keyword evidence="3" id="KW-0677">Repeat</keyword>
<dbReference type="CDD" id="cd00033">
    <property type="entry name" value="CCP"/>
    <property type="match status" value="3"/>
</dbReference>
<comment type="caution">
    <text evidence="5">Lacks conserved residue(s) required for the propagation of feature annotation.</text>
</comment>
<dbReference type="InterPro" id="IPR000859">
    <property type="entry name" value="CUB_dom"/>
</dbReference>
<dbReference type="Proteomes" id="UP000694923">
    <property type="component" value="Unplaced"/>
</dbReference>
<dbReference type="PANTHER" id="PTHR45656">
    <property type="entry name" value="PROTEIN CBR-CLEC-78"/>
    <property type="match status" value="1"/>
</dbReference>
<dbReference type="PANTHER" id="PTHR45656:SF4">
    <property type="entry name" value="PROTEIN CBR-CLEC-78"/>
    <property type="match status" value="1"/>
</dbReference>
<dbReference type="PROSITE" id="PS01180">
    <property type="entry name" value="CUB"/>
    <property type="match status" value="2"/>
</dbReference>
<evidence type="ECO:0000256" key="4">
    <source>
        <dbReference type="ARBA" id="ARBA00023157"/>
    </source>
</evidence>
<proteinExistence type="predicted"/>
<gene>
    <name evidence="9" type="primary">LOC103608502</name>
</gene>
<keyword evidence="1 5" id="KW-0768">Sushi</keyword>
<evidence type="ECO:0000313" key="8">
    <source>
        <dbReference type="Proteomes" id="UP000694923"/>
    </source>
</evidence>
<evidence type="ECO:0000256" key="5">
    <source>
        <dbReference type="PROSITE-ProRule" id="PRU00302"/>
    </source>
</evidence>
<feature type="domain" description="Sushi" evidence="7">
    <location>
        <begin position="26"/>
        <end position="83"/>
    </location>
</feature>
<dbReference type="RefSeq" id="XP_008591154.1">
    <property type="nucleotide sequence ID" value="XM_008592932.1"/>
</dbReference>
<dbReference type="Gene3D" id="2.60.120.290">
    <property type="entry name" value="Spermadhesin, CUB domain"/>
    <property type="match status" value="2"/>
</dbReference>
<feature type="domain" description="Sushi" evidence="7">
    <location>
        <begin position="196"/>
        <end position="257"/>
    </location>
</feature>
<sequence length="537" mass="59022">MITCLELEFQAAKQLKSIEKAEIEKGGCGDPGIPAYGKRTGSSFLHGDTLTFECQAAFELVGERVITCQQNNQWSGNKPSCVFSCFFNFTASSGIILSPNYPEEYGNNMNCVWLIISEPGSRIHLIFNDFDVEPQFDFLAVKDDGISDITVLGTFSGNEVPSQLASSGHIVRLEFQSDHSTTGRGFNITYTTFGQNECHDPGIPINGRRFGDRFLLGSSVSFHCDDGFVKTQGSESITCILQDGNVVWSSTVPRCEAPCGGHLTASSGVILPPGWPGYYKDSLNWYYKDSLNCEWIIEAKPGHSIKITFDRFQTEVNYDTLEVRDGPASSSPLIGEYHGTQAPQFLISTGNFMYLLFTTDNSRSSVGFLIHYESVTLESDSCLDPGIPVNGHRHGSNFGIRSTVTFSCDPGYTLSDDEPLICERNHQWNHALPSCDVFWASISPVKLTVKINHHSEAQRSGSGVCAGDTRASQPQVEMFQENAETHSTGRLTKTHGYLFAEPGGQSPFLLCGLNSLKLLFSSVLPFAGKLDRSQDMK</sequence>
<organism evidence="8 9">
    <name type="scientific">Galeopterus variegatus</name>
    <name type="common">Malayan flying lemur</name>
    <name type="synonym">Cynocephalus variegatus</name>
    <dbReference type="NCBI Taxonomy" id="482537"/>
    <lineage>
        <taxon>Eukaryota</taxon>
        <taxon>Metazoa</taxon>
        <taxon>Chordata</taxon>
        <taxon>Craniata</taxon>
        <taxon>Vertebrata</taxon>
        <taxon>Euteleostomi</taxon>
        <taxon>Mammalia</taxon>
        <taxon>Eutheria</taxon>
        <taxon>Euarchontoglires</taxon>
        <taxon>Dermoptera</taxon>
        <taxon>Cynocephalidae</taxon>
        <taxon>Galeopterus</taxon>
    </lineage>
</organism>
<evidence type="ECO:0000259" key="7">
    <source>
        <dbReference type="PROSITE" id="PS50923"/>
    </source>
</evidence>
<dbReference type="CDD" id="cd00041">
    <property type="entry name" value="CUB"/>
    <property type="match status" value="2"/>
</dbReference>
<feature type="domain" description="CUB" evidence="6">
    <location>
        <begin position="85"/>
        <end position="193"/>
    </location>
</feature>
<dbReference type="Gene3D" id="2.10.70.10">
    <property type="entry name" value="Complement Module, domain 1"/>
    <property type="match status" value="3"/>
</dbReference>